<organism evidence="1 2">
    <name type="scientific">Botryobasidium botryosum (strain FD-172 SS1)</name>
    <dbReference type="NCBI Taxonomy" id="930990"/>
    <lineage>
        <taxon>Eukaryota</taxon>
        <taxon>Fungi</taxon>
        <taxon>Dikarya</taxon>
        <taxon>Basidiomycota</taxon>
        <taxon>Agaricomycotina</taxon>
        <taxon>Agaricomycetes</taxon>
        <taxon>Cantharellales</taxon>
        <taxon>Botryobasidiaceae</taxon>
        <taxon>Botryobasidium</taxon>
    </lineage>
</organism>
<sequence>MITVIPHRWQDGIYTSPGLVKQFVTMPLGSGYTIKGQLTGGEDIGGLQFNIFKEFSTTVSFEQPGDKSRVPLNIYKTPCELGLQGGDSLIVIDRPNRCTMQKSDWLRAVCLTTLGTTMFLHL</sequence>
<dbReference type="STRING" id="930990.A0A067LUX8"/>
<dbReference type="HOGENOM" id="CLU_2026327_0_0_1"/>
<evidence type="ECO:0000313" key="1">
    <source>
        <dbReference type="EMBL" id="KDQ06065.1"/>
    </source>
</evidence>
<name>A0A067LUX8_BOTB1</name>
<keyword evidence="2" id="KW-1185">Reference proteome</keyword>
<gene>
    <name evidence="1" type="ORF">BOTBODRAFT_181937</name>
</gene>
<dbReference type="InParanoid" id="A0A067LUX8"/>
<protein>
    <submittedName>
        <fullName evidence="1">Uncharacterized protein</fullName>
    </submittedName>
</protein>
<proteinExistence type="predicted"/>
<dbReference type="Proteomes" id="UP000027195">
    <property type="component" value="Unassembled WGS sequence"/>
</dbReference>
<reference evidence="2" key="1">
    <citation type="journal article" date="2014" name="Proc. Natl. Acad. Sci. U.S.A.">
        <title>Extensive sampling of basidiomycete genomes demonstrates inadequacy of the white-rot/brown-rot paradigm for wood decay fungi.</title>
        <authorList>
            <person name="Riley R."/>
            <person name="Salamov A.A."/>
            <person name="Brown D.W."/>
            <person name="Nagy L.G."/>
            <person name="Floudas D."/>
            <person name="Held B.W."/>
            <person name="Levasseur A."/>
            <person name="Lombard V."/>
            <person name="Morin E."/>
            <person name="Otillar R."/>
            <person name="Lindquist E.A."/>
            <person name="Sun H."/>
            <person name="LaButti K.M."/>
            <person name="Schmutz J."/>
            <person name="Jabbour D."/>
            <person name="Luo H."/>
            <person name="Baker S.E."/>
            <person name="Pisabarro A.G."/>
            <person name="Walton J.D."/>
            <person name="Blanchette R.A."/>
            <person name="Henrissat B."/>
            <person name="Martin F."/>
            <person name="Cullen D."/>
            <person name="Hibbett D.S."/>
            <person name="Grigoriev I.V."/>
        </authorList>
    </citation>
    <scope>NUCLEOTIDE SEQUENCE [LARGE SCALE GENOMIC DNA]</scope>
    <source>
        <strain evidence="2">FD-172 SS1</strain>
    </source>
</reference>
<evidence type="ECO:0000313" key="2">
    <source>
        <dbReference type="Proteomes" id="UP000027195"/>
    </source>
</evidence>
<dbReference type="EMBL" id="KL198158">
    <property type="protein sequence ID" value="KDQ06065.1"/>
    <property type="molecule type" value="Genomic_DNA"/>
</dbReference>
<dbReference type="OrthoDB" id="428577at2759"/>
<accession>A0A067LUX8</accession>
<dbReference type="AlphaFoldDB" id="A0A067LUX8"/>